<reference evidence="9 10" key="1">
    <citation type="submission" date="2017-09" db="EMBL/GenBank/DDBJ databases">
        <title>Predominant Lactobacillus spp. isolated from feces of mice subjected to short-term calorie restriction.</title>
        <authorList>
            <person name="Zhang C."/>
            <person name="Zhao L."/>
            <person name="Pan F."/>
        </authorList>
    </citation>
    <scope>NUCLEOTIDE SEQUENCE [LARGE SCALE GENOMIC DNA]</scope>
    <source>
        <strain evidence="6 9">CR141</strain>
        <strain evidence="5 10">CR147</strain>
    </source>
</reference>
<keyword evidence="3" id="KW-0238">DNA-binding</keyword>
<dbReference type="GeneID" id="48465961"/>
<feature type="domain" description="Type I restriction modification DNA specificity" evidence="4">
    <location>
        <begin position="54"/>
        <end position="187"/>
    </location>
</feature>
<dbReference type="KEGG" id="lmur:CPS94_02335"/>
<evidence type="ECO:0000313" key="5">
    <source>
        <dbReference type="EMBL" id="AWZ37839.1"/>
    </source>
</evidence>
<dbReference type="GO" id="GO:0003677">
    <property type="term" value="F:DNA binding"/>
    <property type="evidence" value="ECO:0007669"/>
    <property type="project" value="UniProtKB-KW"/>
</dbReference>
<dbReference type="Gene3D" id="3.90.220.20">
    <property type="entry name" value="DNA methylase specificity domains"/>
    <property type="match status" value="1"/>
</dbReference>
<dbReference type="Proteomes" id="UP000250143">
    <property type="component" value="Chromosome"/>
</dbReference>
<dbReference type="GO" id="GO:0009307">
    <property type="term" value="P:DNA restriction-modification system"/>
    <property type="evidence" value="ECO:0007669"/>
    <property type="project" value="UniProtKB-KW"/>
</dbReference>
<dbReference type="Proteomes" id="UP000306855">
    <property type="component" value="Unassembled WGS sequence"/>
</dbReference>
<dbReference type="PANTHER" id="PTHR30408:SF12">
    <property type="entry name" value="TYPE I RESTRICTION ENZYME MJAVIII SPECIFICITY SUBUNIT"/>
    <property type="match status" value="1"/>
</dbReference>
<sequence>MYAKNAVLYRNGGNFYNHCYSSDSYYGNLPKSWLLTTVEKSCILLSERDLSSDKYDNNSQNSTPYITGASNFHNGQITTDGYTKFPQVIAQKNDLLITVKGTIGELAILKLEKAHIARQIMAIHPLAIDTQYVFLVLKNSIEQLKQQAQSMIPGISRNVLLKSEIPLPPISEQRQICQTISLIDSQLQKLS</sequence>
<gene>
    <name evidence="6" type="ORF">CPQ89_09150</name>
    <name evidence="5" type="ORF">CPS94_02335</name>
    <name evidence="7" type="ORF">D6C19_11005</name>
    <name evidence="8" type="ORF">E5340_10735</name>
</gene>
<dbReference type="Proteomes" id="UP000289316">
    <property type="component" value="Unassembled WGS sequence"/>
</dbReference>
<comment type="similarity">
    <text evidence="1">Belongs to the type-I restriction system S methylase family.</text>
</comment>
<dbReference type="EMBL" id="CP023566">
    <property type="protein sequence ID" value="AWZ41174.1"/>
    <property type="molecule type" value="Genomic_DNA"/>
</dbReference>
<evidence type="ECO:0000313" key="11">
    <source>
        <dbReference type="Proteomes" id="UP000289316"/>
    </source>
</evidence>
<name>A0A2Z4W041_9LACO</name>
<evidence type="ECO:0000313" key="9">
    <source>
        <dbReference type="Proteomes" id="UP000250143"/>
    </source>
</evidence>
<evidence type="ECO:0000313" key="6">
    <source>
        <dbReference type="EMBL" id="AWZ41174.1"/>
    </source>
</evidence>
<dbReference type="RefSeq" id="WP_112195389.1">
    <property type="nucleotide sequence ID" value="NZ_AP025728.1"/>
</dbReference>
<reference evidence="8 12" key="3">
    <citation type="submission" date="2019-04" db="EMBL/GenBank/DDBJ databases">
        <title>Microbes associate with the intestines of laboratory mice.</title>
        <authorList>
            <person name="Navarre W."/>
            <person name="Wong E."/>
            <person name="Huang K."/>
            <person name="Tropini C."/>
            <person name="Ng K."/>
            <person name="Yu B."/>
        </authorList>
    </citation>
    <scope>NUCLEOTIDE SEQUENCE [LARGE SCALE GENOMIC DNA]</scope>
    <source>
        <strain evidence="8 12">NM26_J9</strain>
    </source>
</reference>
<evidence type="ECO:0000313" key="10">
    <source>
        <dbReference type="Proteomes" id="UP000250153"/>
    </source>
</evidence>
<dbReference type="Proteomes" id="UP000250153">
    <property type="component" value="Chromosome"/>
</dbReference>
<dbReference type="InterPro" id="IPR052021">
    <property type="entry name" value="Type-I_RS_S_subunit"/>
</dbReference>
<dbReference type="InterPro" id="IPR044946">
    <property type="entry name" value="Restrct_endonuc_typeI_TRD_sf"/>
</dbReference>
<dbReference type="EMBL" id="QZFR01000127">
    <property type="protein sequence ID" value="RXV63881.1"/>
    <property type="molecule type" value="Genomic_DNA"/>
</dbReference>
<protein>
    <recommendedName>
        <fullName evidence="4">Type I restriction modification DNA specificity domain-containing protein</fullName>
    </recommendedName>
</protein>
<keyword evidence="2" id="KW-0680">Restriction system</keyword>
<dbReference type="InterPro" id="IPR000055">
    <property type="entry name" value="Restrct_endonuc_typeI_TRD"/>
</dbReference>
<keyword evidence="9" id="KW-1185">Reference proteome</keyword>
<proteinExistence type="inferred from homology"/>
<reference evidence="7 11" key="2">
    <citation type="submission" date="2018-09" db="EMBL/GenBank/DDBJ databases">
        <title>Murine metabolic-syndrome-specific gut microbial biobank.</title>
        <authorList>
            <person name="Liu C."/>
        </authorList>
    </citation>
    <scope>NUCLEOTIDE SEQUENCE [LARGE SCALE GENOMIC DNA]</scope>
    <source>
        <strain evidence="7 11">C-30</strain>
    </source>
</reference>
<organism evidence="8 12">
    <name type="scientific">Ligilactobacillus murinus</name>
    <dbReference type="NCBI Taxonomy" id="1622"/>
    <lineage>
        <taxon>Bacteria</taxon>
        <taxon>Bacillati</taxon>
        <taxon>Bacillota</taxon>
        <taxon>Bacilli</taxon>
        <taxon>Lactobacillales</taxon>
        <taxon>Lactobacillaceae</taxon>
        <taxon>Ligilactobacillus</taxon>
    </lineage>
</organism>
<accession>A0A2Z4W041</accession>
<evidence type="ECO:0000313" key="12">
    <source>
        <dbReference type="Proteomes" id="UP000306855"/>
    </source>
</evidence>
<dbReference type="AlphaFoldDB" id="A0A2Z4W041"/>
<dbReference type="SUPFAM" id="SSF116734">
    <property type="entry name" value="DNA methylase specificity domain"/>
    <property type="match status" value="1"/>
</dbReference>
<dbReference type="EMBL" id="SRYK01000087">
    <property type="protein sequence ID" value="TGY52169.1"/>
    <property type="molecule type" value="Genomic_DNA"/>
</dbReference>
<dbReference type="EMBL" id="CP023565">
    <property type="protein sequence ID" value="AWZ37839.1"/>
    <property type="molecule type" value="Genomic_DNA"/>
</dbReference>
<evidence type="ECO:0000256" key="3">
    <source>
        <dbReference type="ARBA" id="ARBA00023125"/>
    </source>
</evidence>
<dbReference type="OrthoDB" id="9795776at2"/>
<dbReference type="REBASE" id="257866">
    <property type="entry name" value="S3.Lmu147ORF2310P"/>
</dbReference>
<evidence type="ECO:0000313" key="8">
    <source>
        <dbReference type="EMBL" id="TGY52169.1"/>
    </source>
</evidence>
<evidence type="ECO:0000259" key="4">
    <source>
        <dbReference type="Pfam" id="PF01420"/>
    </source>
</evidence>
<evidence type="ECO:0000256" key="1">
    <source>
        <dbReference type="ARBA" id="ARBA00010923"/>
    </source>
</evidence>
<evidence type="ECO:0000256" key="2">
    <source>
        <dbReference type="ARBA" id="ARBA00022747"/>
    </source>
</evidence>
<dbReference type="PANTHER" id="PTHR30408">
    <property type="entry name" value="TYPE-1 RESTRICTION ENZYME ECOKI SPECIFICITY PROTEIN"/>
    <property type="match status" value="1"/>
</dbReference>
<dbReference type="Pfam" id="PF01420">
    <property type="entry name" value="Methylase_S"/>
    <property type="match status" value="1"/>
</dbReference>
<evidence type="ECO:0000313" key="7">
    <source>
        <dbReference type="EMBL" id="RXV63881.1"/>
    </source>
</evidence>